<dbReference type="EMBL" id="JBHTLS010000135">
    <property type="protein sequence ID" value="MFD1107669.1"/>
    <property type="molecule type" value="Genomic_DNA"/>
</dbReference>
<evidence type="ECO:0000313" key="2">
    <source>
        <dbReference type="Proteomes" id="UP001597203"/>
    </source>
</evidence>
<keyword evidence="2" id="KW-1185">Reference proteome</keyword>
<dbReference type="Proteomes" id="UP001597203">
    <property type="component" value="Unassembled WGS sequence"/>
</dbReference>
<protein>
    <submittedName>
        <fullName evidence="1">Uncharacterized protein</fullName>
    </submittedName>
</protein>
<name>A0ABW3P6Q6_9SPHN</name>
<proteinExistence type="predicted"/>
<gene>
    <name evidence="1" type="ORF">ACFQ24_22610</name>
</gene>
<evidence type="ECO:0000313" key="1">
    <source>
        <dbReference type="EMBL" id="MFD1107669.1"/>
    </source>
</evidence>
<sequence>MTITNRFDRAYFLERIETNRQLAEKSHNPIIRDLHLEYIRLYEHLLEAEVPA</sequence>
<comment type="caution">
    <text evidence="1">The sequence shown here is derived from an EMBL/GenBank/DDBJ whole genome shotgun (WGS) entry which is preliminary data.</text>
</comment>
<organism evidence="1 2">
    <name type="scientific">Sphingobium olei</name>
    <dbReference type="NCBI Taxonomy" id="420955"/>
    <lineage>
        <taxon>Bacteria</taxon>
        <taxon>Pseudomonadati</taxon>
        <taxon>Pseudomonadota</taxon>
        <taxon>Alphaproteobacteria</taxon>
        <taxon>Sphingomonadales</taxon>
        <taxon>Sphingomonadaceae</taxon>
        <taxon>Sphingobium</taxon>
    </lineage>
</organism>
<reference evidence="2" key="1">
    <citation type="journal article" date="2019" name="Int. J. Syst. Evol. Microbiol.">
        <title>The Global Catalogue of Microorganisms (GCM) 10K type strain sequencing project: providing services to taxonomists for standard genome sequencing and annotation.</title>
        <authorList>
            <consortium name="The Broad Institute Genomics Platform"/>
            <consortium name="The Broad Institute Genome Sequencing Center for Infectious Disease"/>
            <person name="Wu L."/>
            <person name="Ma J."/>
        </authorList>
    </citation>
    <scope>NUCLEOTIDE SEQUENCE [LARGE SCALE GENOMIC DNA]</scope>
    <source>
        <strain evidence="2">CCUG 54329</strain>
    </source>
</reference>
<dbReference type="RefSeq" id="WP_380915410.1">
    <property type="nucleotide sequence ID" value="NZ_JBHTLS010000135.1"/>
</dbReference>
<accession>A0ABW3P6Q6</accession>